<evidence type="ECO:0008006" key="3">
    <source>
        <dbReference type="Google" id="ProtNLM"/>
    </source>
</evidence>
<name>A0ABR9EAW4_9GAMM</name>
<sequence>MKTLLTTWFTSRMAKSRPRPNKGTRATETCTHSQWKDTGKVYYVLETLKISYVSNNGDITFENLSEETVASLILDIYEPGNAQLTPKVIAGVQSCLHISVCGISWQENGSQLRIKAIPNAAVLRTRDSIFSNSQAQFQHASFAVDESTLEIPERAATPSIFTYRNIDLAQFISQLKQANAALPDTLPRKPPICRNNFMKVYSDHEASILTQLSSV</sequence>
<dbReference type="Proteomes" id="UP000615755">
    <property type="component" value="Unassembled WGS sequence"/>
</dbReference>
<dbReference type="RefSeq" id="WP_192507443.1">
    <property type="nucleotide sequence ID" value="NZ_AQGV01000012.1"/>
</dbReference>
<accession>A0ABR9EAW4</accession>
<reference evidence="1 2" key="1">
    <citation type="submission" date="2015-03" db="EMBL/GenBank/DDBJ databases">
        <title>Genome sequence of Pseudoalteromonas aurantia.</title>
        <authorList>
            <person name="Xie B.-B."/>
            <person name="Rong J.-C."/>
            <person name="Qin Q.-L."/>
            <person name="Zhang Y.-Z."/>
        </authorList>
    </citation>
    <scope>NUCLEOTIDE SEQUENCE [LARGE SCALE GENOMIC DNA]</scope>
    <source>
        <strain evidence="1 2">208</strain>
    </source>
</reference>
<proteinExistence type="predicted"/>
<gene>
    <name evidence="1" type="ORF">PAUR_a1642</name>
</gene>
<evidence type="ECO:0000313" key="2">
    <source>
        <dbReference type="Proteomes" id="UP000615755"/>
    </source>
</evidence>
<keyword evidence="2" id="KW-1185">Reference proteome</keyword>
<evidence type="ECO:0000313" key="1">
    <source>
        <dbReference type="EMBL" id="MBE0368116.1"/>
    </source>
</evidence>
<comment type="caution">
    <text evidence="1">The sequence shown here is derived from an EMBL/GenBank/DDBJ whole genome shotgun (WGS) entry which is preliminary data.</text>
</comment>
<dbReference type="EMBL" id="AQGV01000012">
    <property type="protein sequence ID" value="MBE0368116.1"/>
    <property type="molecule type" value="Genomic_DNA"/>
</dbReference>
<protein>
    <recommendedName>
        <fullName evidence="3">Orphan protein</fullName>
    </recommendedName>
</protein>
<organism evidence="1 2">
    <name type="scientific">Pseudoalteromonas aurantia 208</name>
    <dbReference type="NCBI Taxonomy" id="1314867"/>
    <lineage>
        <taxon>Bacteria</taxon>
        <taxon>Pseudomonadati</taxon>
        <taxon>Pseudomonadota</taxon>
        <taxon>Gammaproteobacteria</taxon>
        <taxon>Alteromonadales</taxon>
        <taxon>Pseudoalteromonadaceae</taxon>
        <taxon>Pseudoalteromonas</taxon>
    </lineage>
</organism>